<accession>A0A2H5XDQ4</accession>
<evidence type="ECO:0000313" key="1">
    <source>
        <dbReference type="EMBL" id="GBC99310.1"/>
    </source>
</evidence>
<organism evidence="1 2">
    <name type="scientific">Candidatus Fervidibacter japonicus</name>
    <dbReference type="NCBI Taxonomy" id="2035412"/>
    <lineage>
        <taxon>Bacteria</taxon>
        <taxon>Candidatus Fervidibacterota</taxon>
        <taxon>Candidatus Fervidibacter</taxon>
    </lineage>
</organism>
<comment type="caution">
    <text evidence="1">The sequence shown here is derived from an EMBL/GenBank/DDBJ whole genome shotgun (WGS) entry which is preliminary data.</text>
</comment>
<dbReference type="EMBL" id="BEHT01000024">
    <property type="protein sequence ID" value="GBC99310.1"/>
    <property type="molecule type" value="Genomic_DNA"/>
</dbReference>
<evidence type="ECO:0008006" key="3">
    <source>
        <dbReference type="Google" id="ProtNLM"/>
    </source>
</evidence>
<dbReference type="InterPro" id="IPR042184">
    <property type="entry name" value="YqeY/Aim41_N"/>
</dbReference>
<proteinExistence type="predicted"/>
<dbReference type="Pfam" id="PF09424">
    <property type="entry name" value="YqeY"/>
    <property type="match status" value="1"/>
</dbReference>
<dbReference type="AlphaFoldDB" id="A0A2H5XDQ4"/>
<dbReference type="SUPFAM" id="SSF89095">
    <property type="entry name" value="GatB/YqeY motif"/>
    <property type="match status" value="1"/>
</dbReference>
<dbReference type="Gene3D" id="1.10.10.410">
    <property type="match status" value="1"/>
</dbReference>
<reference evidence="2" key="1">
    <citation type="submission" date="2017-09" db="EMBL/GenBank/DDBJ databases">
        <title>Metaegenomics of thermophilic ammonia-oxidizing enrichment culture.</title>
        <authorList>
            <person name="Kato S."/>
            <person name="Suzuki K."/>
        </authorList>
    </citation>
    <scope>NUCLEOTIDE SEQUENCE [LARGE SCALE GENOMIC DNA]</scope>
</reference>
<dbReference type="InterPro" id="IPR019004">
    <property type="entry name" value="YqeY/Aim41"/>
</dbReference>
<sequence>MNLKERIDADYKTAMKARDELKISVLRLLRSAIHNAEIDKRRALTDDEILGVIQSEARKRRESIEAFEQGGRTDLADRERAELAILEGYLPQALSREELLALVRATVRQVGAFSIRDMGKVMAALMPQVRGRADGREVNELVRQILEGQSPEGQSPIKAQP</sequence>
<evidence type="ECO:0000313" key="2">
    <source>
        <dbReference type="Proteomes" id="UP000236173"/>
    </source>
</evidence>
<dbReference type="GO" id="GO:0016884">
    <property type="term" value="F:carbon-nitrogen ligase activity, with glutamine as amido-N-donor"/>
    <property type="evidence" value="ECO:0007669"/>
    <property type="project" value="InterPro"/>
</dbReference>
<name>A0A2H5XDQ4_9BACT</name>
<dbReference type="Proteomes" id="UP000236173">
    <property type="component" value="Unassembled WGS sequence"/>
</dbReference>
<protein>
    <recommendedName>
        <fullName evidence="3">Glutamyl-tRNA(Gln) amidotransferase subunit E</fullName>
    </recommendedName>
</protein>
<gene>
    <name evidence="1" type="ORF">HRbin17_01832</name>
</gene>
<dbReference type="InterPro" id="IPR003789">
    <property type="entry name" value="Asn/Gln_tRNA_amidoTrase-B-like"/>
</dbReference>
<dbReference type="Gene3D" id="1.10.1510.10">
    <property type="entry name" value="Uncharacterised protein YqeY/AIM41 PF09424, N-terminal domain"/>
    <property type="match status" value="1"/>
</dbReference>
<dbReference type="PANTHER" id="PTHR28055">
    <property type="entry name" value="ALTERED INHERITANCE OF MITOCHONDRIA PROTEIN 41, MITOCHONDRIAL"/>
    <property type="match status" value="1"/>
</dbReference>
<dbReference type="PANTHER" id="PTHR28055:SF1">
    <property type="entry name" value="ALTERED INHERITANCE OF MITOCHONDRIA PROTEIN 41, MITOCHONDRIAL"/>
    <property type="match status" value="1"/>
</dbReference>
<dbReference type="InterPro" id="IPR023168">
    <property type="entry name" value="GatB_Yqey_C_2"/>
</dbReference>